<comment type="caution">
    <text evidence="11">The sequence shown here is derived from an EMBL/GenBank/DDBJ whole genome shotgun (WGS) entry which is preliminary data.</text>
</comment>
<keyword evidence="12" id="KW-1185">Reference proteome</keyword>
<comment type="subcellular location">
    <subcellularLocation>
        <location evidence="1">Cell membrane</location>
        <topology evidence="1">Peripheral membrane protein</topology>
        <orientation evidence="1">Cytoplasmic side</orientation>
    </subcellularLocation>
</comment>
<feature type="domain" description="SOSEKI DIX-like" evidence="10">
    <location>
        <begin position="56"/>
        <end position="145"/>
    </location>
</feature>
<keyword evidence="2" id="KW-0217">Developmental protein</keyword>
<keyword evidence="6" id="KW-0131">Cell cycle</keyword>
<accession>A0AAD4XS67</accession>
<dbReference type="PIRSF" id="PIRSF031043">
    <property type="entry name" value="UCP031043"/>
    <property type="match status" value="1"/>
</dbReference>
<sequence>MDIRATNARASAVKNRNKMSPERVRLSYVHHHHHQQKQPKMMMNNNVVMSKPFRKVQVLYYICRSNGQLEHPHFVEVTHLSTQHLRLKDFIDRLIVLRGKSMPSMFSWSCKRSYKNGYVWNDLSDNDIIYPAEGAEYILKGSELIEGCSEQLQQIQVTKKQNPEPKYHSKRRLQIVPSQNRETELGFMNRTERYDDEEDEEEVRKNSTSSTKSSSQCSRGVSTEEDDELIKTQINNNPNEITLEDTNNYSPPSSSSTISEKTHHHTPKTNDHHDTVTESTRSSVLFQLIACGSSNAVRERNASAQRRLMPAPPPPPPVAAARKSNCSSNLHRGVLCKNINTAIKMSEEEEDDEINYMSENPRFGNPQSEEKEYFSGSIVESITEHDRVIQSTESSRLKKSSSYNEERSRKSGLGLEPISSSVDEKNEEEENKKRKKNVKGGHYCIPILTCNNK</sequence>
<keyword evidence="3" id="KW-1003">Cell membrane</keyword>
<protein>
    <recommendedName>
        <fullName evidence="10">SOSEKI DIX-like domain-containing protein</fullName>
    </recommendedName>
</protein>
<feature type="region of interest" description="Disordered" evidence="9">
    <location>
        <begin position="1"/>
        <end position="21"/>
    </location>
</feature>
<dbReference type="GO" id="GO:0051302">
    <property type="term" value="P:regulation of cell division"/>
    <property type="evidence" value="ECO:0007669"/>
    <property type="project" value="UniProtKB-ARBA"/>
</dbReference>
<dbReference type="Pfam" id="PF06136">
    <property type="entry name" value="SOK"/>
    <property type="match status" value="1"/>
</dbReference>
<evidence type="ECO:0000259" key="10">
    <source>
        <dbReference type="Pfam" id="PF06136"/>
    </source>
</evidence>
<dbReference type="GO" id="GO:0005886">
    <property type="term" value="C:plasma membrane"/>
    <property type="evidence" value="ECO:0007669"/>
    <property type="project" value="UniProtKB-SubCell"/>
</dbReference>
<keyword evidence="5" id="KW-0472">Membrane</keyword>
<organism evidence="11 12">
    <name type="scientific">Papaver atlanticum</name>
    <dbReference type="NCBI Taxonomy" id="357466"/>
    <lineage>
        <taxon>Eukaryota</taxon>
        <taxon>Viridiplantae</taxon>
        <taxon>Streptophyta</taxon>
        <taxon>Embryophyta</taxon>
        <taxon>Tracheophyta</taxon>
        <taxon>Spermatophyta</taxon>
        <taxon>Magnoliopsida</taxon>
        <taxon>Ranunculales</taxon>
        <taxon>Papaveraceae</taxon>
        <taxon>Papaveroideae</taxon>
        <taxon>Papaver</taxon>
    </lineage>
</organism>
<evidence type="ECO:0000256" key="4">
    <source>
        <dbReference type="ARBA" id="ARBA00022618"/>
    </source>
</evidence>
<reference evidence="11" key="1">
    <citation type="submission" date="2022-04" db="EMBL/GenBank/DDBJ databases">
        <title>A functionally conserved STORR gene fusion in Papaver species that diverged 16.8 million years ago.</title>
        <authorList>
            <person name="Catania T."/>
        </authorList>
    </citation>
    <scope>NUCLEOTIDE SEQUENCE</scope>
    <source>
        <strain evidence="11">S-188037</strain>
    </source>
</reference>
<evidence type="ECO:0000256" key="1">
    <source>
        <dbReference type="ARBA" id="ARBA00004413"/>
    </source>
</evidence>
<dbReference type="PANTHER" id="PTHR31083:SF18">
    <property type="entry name" value="PROTEIN SOSEKI 2"/>
    <property type="match status" value="1"/>
</dbReference>
<comment type="similarity">
    <text evidence="7">Belongs to the SOSEKI family.</text>
</comment>
<dbReference type="Proteomes" id="UP001202328">
    <property type="component" value="Unassembled WGS sequence"/>
</dbReference>
<dbReference type="InterPro" id="IPR010369">
    <property type="entry name" value="SOK"/>
</dbReference>
<evidence type="ECO:0000256" key="2">
    <source>
        <dbReference type="ARBA" id="ARBA00022473"/>
    </source>
</evidence>
<evidence type="ECO:0000256" key="6">
    <source>
        <dbReference type="ARBA" id="ARBA00023306"/>
    </source>
</evidence>
<dbReference type="EMBL" id="JAJJMB010003142">
    <property type="protein sequence ID" value="KAI3949310.1"/>
    <property type="molecule type" value="Genomic_DNA"/>
</dbReference>
<dbReference type="InterPro" id="IPR048351">
    <property type="entry name" value="SOK_DIX"/>
</dbReference>
<comment type="subunit">
    <text evidence="8">Homodimer. Forms long polymer filaments with other SOKs proteins polymers (e.g. SOK1, SOK2, SOK3 and SOK4) crucial for polar localization and biological activity. Binds to ANGUSTIFOLIA (AN).</text>
</comment>
<dbReference type="InterPro" id="IPR021182">
    <property type="entry name" value="SOK_magnoliopsida"/>
</dbReference>
<dbReference type="GO" id="GO:2000067">
    <property type="term" value="P:regulation of root morphogenesis"/>
    <property type="evidence" value="ECO:0007669"/>
    <property type="project" value="UniProtKB-ARBA"/>
</dbReference>
<evidence type="ECO:0000313" key="12">
    <source>
        <dbReference type="Proteomes" id="UP001202328"/>
    </source>
</evidence>
<feature type="compositionally biased region" description="Polar residues" evidence="9">
    <location>
        <begin position="232"/>
        <end position="249"/>
    </location>
</feature>
<keyword evidence="4" id="KW-0132">Cell division</keyword>
<name>A0AAD4XS67_9MAGN</name>
<evidence type="ECO:0000256" key="9">
    <source>
        <dbReference type="SAM" id="MobiDB-lite"/>
    </source>
</evidence>
<dbReference type="AlphaFoldDB" id="A0AAD4XS67"/>
<evidence type="ECO:0000256" key="8">
    <source>
        <dbReference type="ARBA" id="ARBA00046534"/>
    </source>
</evidence>
<gene>
    <name evidence="11" type="ORF">MKW98_023247</name>
</gene>
<evidence type="ECO:0000313" key="11">
    <source>
        <dbReference type="EMBL" id="KAI3949310.1"/>
    </source>
</evidence>
<evidence type="ECO:0000256" key="7">
    <source>
        <dbReference type="ARBA" id="ARBA00024211"/>
    </source>
</evidence>
<dbReference type="GO" id="GO:0051258">
    <property type="term" value="P:protein polymerization"/>
    <property type="evidence" value="ECO:0007669"/>
    <property type="project" value="UniProtKB-ARBA"/>
</dbReference>
<evidence type="ECO:0000256" key="5">
    <source>
        <dbReference type="ARBA" id="ARBA00023136"/>
    </source>
</evidence>
<feature type="region of interest" description="Disordered" evidence="9">
    <location>
        <begin position="158"/>
        <end position="278"/>
    </location>
</feature>
<evidence type="ECO:0000256" key="3">
    <source>
        <dbReference type="ARBA" id="ARBA00022475"/>
    </source>
</evidence>
<proteinExistence type="inferred from homology"/>
<feature type="region of interest" description="Disordered" evidence="9">
    <location>
        <begin position="384"/>
        <end position="438"/>
    </location>
</feature>
<dbReference type="GO" id="GO:0090708">
    <property type="term" value="P:specification of plant organ axis polarity"/>
    <property type="evidence" value="ECO:0007669"/>
    <property type="project" value="UniProtKB-ARBA"/>
</dbReference>
<dbReference type="PANTHER" id="PTHR31083">
    <property type="entry name" value="UPSTREAM OF FLC PROTEIN (DUF966)"/>
    <property type="match status" value="1"/>
</dbReference>
<dbReference type="GO" id="GO:0051301">
    <property type="term" value="P:cell division"/>
    <property type="evidence" value="ECO:0007669"/>
    <property type="project" value="UniProtKB-KW"/>
</dbReference>